<feature type="signal peptide" evidence="1">
    <location>
        <begin position="1"/>
        <end position="26"/>
    </location>
</feature>
<name>A0ABU1AI12_9BACT</name>
<dbReference type="EMBL" id="JARXIC010000011">
    <property type="protein sequence ID" value="MDQ8194450.1"/>
    <property type="molecule type" value="Genomic_DNA"/>
</dbReference>
<keyword evidence="3" id="KW-1185">Reference proteome</keyword>
<gene>
    <name evidence="2" type="ORF">QEH59_08430</name>
</gene>
<evidence type="ECO:0000313" key="3">
    <source>
        <dbReference type="Proteomes" id="UP001243717"/>
    </source>
</evidence>
<dbReference type="RefSeq" id="WP_308984925.1">
    <property type="nucleotide sequence ID" value="NZ_JARXIC010000011.1"/>
</dbReference>
<accession>A0ABU1AI12</accession>
<keyword evidence="1" id="KW-0732">Signal</keyword>
<comment type="caution">
    <text evidence="2">The sequence shown here is derived from an EMBL/GenBank/DDBJ whole genome shotgun (WGS) entry which is preliminary data.</text>
</comment>
<reference evidence="2 3" key="1">
    <citation type="submission" date="2023-04" db="EMBL/GenBank/DDBJ databases">
        <title>A novel bacteria isolated from coastal sediment.</title>
        <authorList>
            <person name="Liu X.-J."/>
            <person name="Du Z.-J."/>
        </authorList>
    </citation>
    <scope>NUCLEOTIDE SEQUENCE [LARGE SCALE GENOMIC DNA]</scope>
    <source>
        <strain evidence="2 3">SDUM461004</strain>
    </source>
</reference>
<dbReference type="NCBIfam" id="TIGR02595">
    <property type="entry name" value="PEP_CTERM"/>
    <property type="match status" value="1"/>
</dbReference>
<evidence type="ECO:0000313" key="2">
    <source>
        <dbReference type="EMBL" id="MDQ8194450.1"/>
    </source>
</evidence>
<organism evidence="2 3">
    <name type="scientific">Thalassobacterium sedimentorum</name>
    <dbReference type="NCBI Taxonomy" id="3041258"/>
    <lineage>
        <taxon>Bacteria</taxon>
        <taxon>Pseudomonadati</taxon>
        <taxon>Verrucomicrobiota</taxon>
        <taxon>Opitutia</taxon>
        <taxon>Puniceicoccales</taxon>
        <taxon>Coraliomargaritaceae</taxon>
        <taxon>Thalassobacterium</taxon>
    </lineage>
</organism>
<evidence type="ECO:0000256" key="1">
    <source>
        <dbReference type="SAM" id="SignalP"/>
    </source>
</evidence>
<proteinExistence type="predicted"/>
<dbReference type="InterPro" id="IPR013424">
    <property type="entry name" value="Ice-binding_C"/>
</dbReference>
<protein>
    <submittedName>
        <fullName evidence="2">Choice-of-anchor M domain-containing protein</fullName>
    </submittedName>
</protein>
<dbReference type="NCBIfam" id="NF038134">
    <property type="entry name" value="choice_anch_M"/>
    <property type="match status" value="1"/>
</dbReference>
<feature type="chain" id="PRO_5045097340" evidence="1">
    <location>
        <begin position="27"/>
        <end position="253"/>
    </location>
</feature>
<dbReference type="Proteomes" id="UP001243717">
    <property type="component" value="Unassembled WGS sequence"/>
</dbReference>
<sequence length="253" mass="26589">MKSNKNHPHILLGIMSAFIAANSAQAALWTAGHGDLGVALEDGTDFHFHAHLHTGAIVDGVALTEDEEYDAGDIIINVPESLKASMPNNTTLIPATGAAEGEDIWILPQSNTVGIPFVGIASEELEASDWSSITFTLGTVTSPSGSGDFSLWQGDGFGGFNFYFSTADASLTENGNNTLIVGAGGHDHHNFGFTEAGTWLIELTASATHDTLGLMSDTQTFTFNVVPEPSSYAALAGLLALACGITRRRTHRA</sequence>